<keyword evidence="2" id="KW-1003">Cell membrane</keyword>
<keyword evidence="3" id="KW-0812">Transmembrane</keyword>
<evidence type="ECO:0000256" key="6">
    <source>
        <dbReference type="SAM" id="SignalP"/>
    </source>
</evidence>
<dbReference type="InterPro" id="IPR004010">
    <property type="entry name" value="Double_Cache_2"/>
</dbReference>
<evidence type="ECO:0000256" key="5">
    <source>
        <dbReference type="ARBA" id="ARBA00023136"/>
    </source>
</evidence>
<sequence length="150" mass="16006">MFRTSFPAIMLSFALLGAHGTMAKASGTADEARSMLERAVIAVKADQARALAAFNAGLDGFRDRDLYVFCNKLDGVTVAHARPGMLGANLNDEKDPSGKEFGKEMLSHAREGEVHAVSYAVPRPGGGQPVPKESYVTRIGDLVCGVGYYK</sequence>
<organism evidence="8 9">
    <name type="scientific">Ancylobacter aquaticus</name>
    <dbReference type="NCBI Taxonomy" id="100"/>
    <lineage>
        <taxon>Bacteria</taxon>
        <taxon>Pseudomonadati</taxon>
        <taxon>Pseudomonadota</taxon>
        <taxon>Alphaproteobacteria</taxon>
        <taxon>Hyphomicrobiales</taxon>
        <taxon>Xanthobacteraceae</taxon>
        <taxon>Ancylobacter</taxon>
    </lineage>
</organism>
<evidence type="ECO:0000313" key="9">
    <source>
        <dbReference type="Proteomes" id="UP000295030"/>
    </source>
</evidence>
<dbReference type="SMART" id="SM01049">
    <property type="entry name" value="Cache_2"/>
    <property type="match status" value="1"/>
</dbReference>
<dbReference type="OrthoDB" id="8454481at2"/>
<dbReference type="InterPro" id="IPR033480">
    <property type="entry name" value="sCache_2"/>
</dbReference>
<feature type="signal peptide" evidence="6">
    <location>
        <begin position="1"/>
        <end position="23"/>
    </location>
</feature>
<evidence type="ECO:0000256" key="2">
    <source>
        <dbReference type="ARBA" id="ARBA00022475"/>
    </source>
</evidence>
<keyword evidence="6" id="KW-0732">Signal</keyword>
<dbReference type="Pfam" id="PF08269">
    <property type="entry name" value="dCache_2"/>
    <property type="match status" value="1"/>
</dbReference>
<dbReference type="GO" id="GO:0005886">
    <property type="term" value="C:plasma membrane"/>
    <property type="evidence" value="ECO:0007669"/>
    <property type="project" value="UniProtKB-SubCell"/>
</dbReference>
<evidence type="ECO:0000313" key="8">
    <source>
        <dbReference type="EMBL" id="TCK28125.1"/>
    </source>
</evidence>
<reference evidence="8 9" key="1">
    <citation type="submission" date="2019-03" db="EMBL/GenBank/DDBJ databases">
        <title>Genomic Encyclopedia of Type Strains, Phase IV (KMG-IV): sequencing the most valuable type-strain genomes for metagenomic binning, comparative biology and taxonomic classification.</title>
        <authorList>
            <person name="Goeker M."/>
        </authorList>
    </citation>
    <scope>NUCLEOTIDE SEQUENCE [LARGE SCALE GENOMIC DNA]</scope>
    <source>
        <strain evidence="8 9">DSM 101</strain>
    </source>
</reference>
<dbReference type="Proteomes" id="UP000295030">
    <property type="component" value="Unassembled WGS sequence"/>
</dbReference>
<feature type="chain" id="PRO_5020390731" evidence="6">
    <location>
        <begin position="24"/>
        <end position="150"/>
    </location>
</feature>
<dbReference type="AlphaFoldDB" id="A0A4R1I3C5"/>
<keyword evidence="4" id="KW-1133">Transmembrane helix</keyword>
<dbReference type="RefSeq" id="WP_131835306.1">
    <property type="nucleotide sequence ID" value="NZ_SMFY01000002.1"/>
</dbReference>
<feature type="domain" description="Single Cache" evidence="7">
    <location>
        <begin position="19"/>
        <end position="103"/>
    </location>
</feature>
<comment type="caution">
    <text evidence="8">The sequence shown here is derived from an EMBL/GenBank/DDBJ whole genome shotgun (WGS) entry which is preliminary data.</text>
</comment>
<evidence type="ECO:0000256" key="3">
    <source>
        <dbReference type="ARBA" id="ARBA00022692"/>
    </source>
</evidence>
<dbReference type="Gene3D" id="3.30.450.20">
    <property type="entry name" value="PAS domain"/>
    <property type="match status" value="1"/>
</dbReference>
<keyword evidence="9" id="KW-1185">Reference proteome</keyword>
<name>A0A4R1I3C5_ANCAQ</name>
<comment type="subcellular location">
    <subcellularLocation>
        <location evidence="1">Cell membrane</location>
        <topology evidence="1">Multi-pass membrane protein</topology>
    </subcellularLocation>
</comment>
<accession>A0A4R1I3C5</accession>
<gene>
    <name evidence="8" type="ORF">EV667_2121</name>
</gene>
<evidence type="ECO:0000256" key="1">
    <source>
        <dbReference type="ARBA" id="ARBA00004651"/>
    </source>
</evidence>
<proteinExistence type="predicted"/>
<protein>
    <submittedName>
        <fullName evidence="8">Single cache domain-containing protein</fullName>
    </submittedName>
</protein>
<evidence type="ECO:0000259" key="7">
    <source>
        <dbReference type="SMART" id="SM01049"/>
    </source>
</evidence>
<evidence type="ECO:0000256" key="4">
    <source>
        <dbReference type="ARBA" id="ARBA00022989"/>
    </source>
</evidence>
<dbReference type="EMBL" id="SMFY01000002">
    <property type="protein sequence ID" value="TCK28125.1"/>
    <property type="molecule type" value="Genomic_DNA"/>
</dbReference>
<keyword evidence="5" id="KW-0472">Membrane</keyword>